<dbReference type="Proteomes" id="UP000237839">
    <property type="component" value="Unassembled WGS sequence"/>
</dbReference>
<sequence length="29" mass="3133">MKIRTNSAGVTFKPIPMKCEAHKGLDSGD</sequence>
<name>A0A2S9H5C3_9BURK</name>
<proteinExistence type="predicted"/>
<organism evidence="1 2">
    <name type="scientific">Solimicrobium silvestre</name>
    <dbReference type="NCBI Taxonomy" id="2099400"/>
    <lineage>
        <taxon>Bacteria</taxon>
        <taxon>Pseudomonadati</taxon>
        <taxon>Pseudomonadota</taxon>
        <taxon>Betaproteobacteria</taxon>
        <taxon>Burkholderiales</taxon>
        <taxon>Oxalobacteraceae</taxon>
        <taxon>Solimicrobium</taxon>
    </lineage>
</organism>
<evidence type="ECO:0000313" key="1">
    <source>
        <dbReference type="EMBL" id="PRC95133.1"/>
    </source>
</evidence>
<comment type="caution">
    <text evidence="1">The sequence shown here is derived from an EMBL/GenBank/DDBJ whole genome shotgun (WGS) entry which is preliminary data.</text>
</comment>
<dbReference type="EMBL" id="PUGF01000001">
    <property type="protein sequence ID" value="PRC95133.1"/>
    <property type="molecule type" value="Genomic_DNA"/>
</dbReference>
<protein>
    <submittedName>
        <fullName evidence="1">Uncharacterized protein</fullName>
    </submittedName>
</protein>
<accession>A0A2S9H5C3</accession>
<keyword evidence="2" id="KW-1185">Reference proteome</keyword>
<gene>
    <name evidence="1" type="ORF">S2091_0328</name>
</gene>
<evidence type="ECO:0000313" key="2">
    <source>
        <dbReference type="Proteomes" id="UP000237839"/>
    </source>
</evidence>
<dbReference type="AlphaFoldDB" id="A0A2S9H5C3"/>
<reference evidence="1 2" key="1">
    <citation type="submission" date="2018-02" db="EMBL/GenBank/DDBJ databases">
        <title>Solimicrobium silvestre gen. nov., sp. nov., isolated from alpine forest soil.</title>
        <authorList>
            <person name="Margesin R."/>
            <person name="Albuquerque L."/>
            <person name="Zhang D.-C."/>
            <person name="Froufe H.J.C."/>
            <person name="Severino R."/>
            <person name="Roxo I."/>
            <person name="Egas C."/>
            <person name="Da Costa M.S."/>
        </authorList>
    </citation>
    <scope>NUCLEOTIDE SEQUENCE [LARGE SCALE GENOMIC DNA]</scope>
    <source>
        <strain evidence="1 2">S20-91</strain>
    </source>
</reference>